<feature type="region of interest" description="Disordered" evidence="7">
    <location>
        <begin position="403"/>
        <end position="478"/>
    </location>
</feature>
<feature type="compositionally biased region" description="Polar residues" evidence="7">
    <location>
        <begin position="57"/>
        <end position="66"/>
    </location>
</feature>
<protein>
    <submittedName>
        <fullName evidence="9">Death-inducer obliterator 1-like</fullName>
    </submittedName>
</protein>
<dbReference type="Proteomes" id="UP000472260">
    <property type="component" value="Unassembled WGS sequence"/>
</dbReference>
<gene>
    <name evidence="9" type="primary">LOC107656039</name>
</gene>
<evidence type="ECO:0000259" key="8">
    <source>
        <dbReference type="PROSITE" id="PS50016"/>
    </source>
</evidence>
<dbReference type="Gene3D" id="3.30.40.10">
    <property type="entry name" value="Zinc/RING finger domain, C3HC4 (zinc finger)"/>
    <property type="match status" value="1"/>
</dbReference>
<evidence type="ECO:0000256" key="2">
    <source>
        <dbReference type="ARBA" id="ARBA00022723"/>
    </source>
</evidence>
<dbReference type="SUPFAM" id="SSF57903">
    <property type="entry name" value="FYVE/PHD zinc finger"/>
    <property type="match status" value="1"/>
</dbReference>
<dbReference type="PANTHER" id="PTHR46174:SF1">
    <property type="entry name" value="CXXC-TYPE ZINC FINGER PROTEIN 1"/>
    <property type="match status" value="1"/>
</dbReference>
<keyword evidence="4" id="KW-0862">Zinc</keyword>
<feature type="compositionally biased region" description="Acidic residues" evidence="7">
    <location>
        <begin position="206"/>
        <end position="226"/>
    </location>
</feature>
<evidence type="ECO:0000313" key="9">
    <source>
        <dbReference type="Ensembl" id="ENSSANP00000028599.1"/>
    </source>
</evidence>
<dbReference type="PROSITE" id="PS50016">
    <property type="entry name" value="ZF_PHD_2"/>
    <property type="match status" value="1"/>
</dbReference>
<feature type="compositionally biased region" description="Basic and acidic residues" evidence="7">
    <location>
        <begin position="73"/>
        <end position="86"/>
    </location>
</feature>
<feature type="domain" description="PHD-type" evidence="8">
    <location>
        <begin position="231"/>
        <end position="285"/>
    </location>
</feature>
<evidence type="ECO:0000256" key="4">
    <source>
        <dbReference type="ARBA" id="ARBA00022833"/>
    </source>
</evidence>
<evidence type="ECO:0000313" key="10">
    <source>
        <dbReference type="Proteomes" id="UP000472260"/>
    </source>
</evidence>
<dbReference type="SMART" id="SM00249">
    <property type="entry name" value="PHD"/>
    <property type="match status" value="1"/>
</dbReference>
<dbReference type="GO" id="GO:0045893">
    <property type="term" value="P:positive regulation of DNA-templated transcription"/>
    <property type="evidence" value="ECO:0007669"/>
    <property type="project" value="TreeGrafter"/>
</dbReference>
<dbReference type="InterPro" id="IPR001965">
    <property type="entry name" value="Znf_PHD"/>
</dbReference>
<dbReference type="InterPro" id="IPR011011">
    <property type="entry name" value="Znf_FYVE_PHD"/>
</dbReference>
<dbReference type="InterPro" id="IPR019786">
    <property type="entry name" value="Zinc_finger_PHD-type_CS"/>
</dbReference>
<feature type="compositionally biased region" description="Basic and acidic residues" evidence="7">
    <location>
        <begin position="184"/>
        <end position="205"/>
    </location>
</feature>
<feature type="compositionally biased region" description="Basic and acidic residues" evidence="7">
    <location>
        <begin position="405"/>
        <end position="416"/>
    </location>
</feature>
<reference evidence="9" key="2">
    <citation type="submission" date="2025-09" db="UniProtKB">
        <authorList>
            <consortium name="Ensembl"/>
        </authorList>
    </citation>
    <scope>IDENTIFICATION</scope>
</reference>
<feature type="compositionally biased region" description="Acidic residues" evidence="7">
    <location>
        <begin position="154"/>
        <end position="163"/>
    </location>
</feature>
<name>A0A671MDC6_9TELE</name>
<evidence type="ECO:0000256" key="1">
    <source>
        <dbReference type="ARBA" id="ARBA00004123"/>
    </source>
</evidence>
<reference evidence="9" key="1">
    <citation type="submission" date="2025-08" db="UniProtKB">
        <authorList>
            <consortium name="Ensembl"/>
        </authorList>
    </citation>
    <scope>IDENTIFICATION</scope>
</reference>
<keyword evidence="10" id="KW-1185">Reference proteome</keyword>
<dbReference type="FunFam" id="3.30.40.10:FF:000225">
    <property type="entry name" value="Death-inducer obliterator 1"/>
    <property type="match status" value="1"/>
</dbReference>
<dbReference type="Ensembl" id="ENSSANT00000030458.1">
    <property type="protein sequence ID" value="ENSSANP00000028599.1"/>
    <property type="gene ID" value="ENSSANG00000014660.1"/>
</dbReference>
<dbReference type="AlphaFoldDB" id="A0A671MDC6"/>
<evidence type="ECO:0000256" key="5">
    <source>
        <dbReference type="ARBA" id="ARBA00023242"/>
    </source>
</evidence>
<feature type="region of interest" description="Disordered" evidence="7">
    <location>
        <begin position="1"/>
        <end position="226"/>
    </location>
</feature>
<dbReference type="PROSITE" id="PS01359">
    <property type="entry name" value="ZF_PHD_1"/>
    <property type="match status" value="1"/>
</dbReference>
<sequence length="532" mass="58115">MAAETPEGKGAPVRRSGRQAKRTDKLEEFLVTVKRGRGTGRKSCPSRLEGGDPPSQTPTDAETASEASFDGNADAKIEEQKVDSPEKKKRGRGRTRSAVKPKAGSVSDDGSSENEEKATVEVTTETQENVETAGSAGDGKDVEAKEEQAKDEVLKDEEGEEDCDKNKEKTSNESIINRRPTRAVSKDSKRDTKPKVGVKLRNEKKEEEEEDDDDEESSSSESDSDGYDPNALYCICRQKHNKRFMICCDRCEEWFHGDCVGISEARGRLMERNGEDYVCPNCYTQKGQVSKTGSSTAATENGKRPVAGLRKSETGLATPSSTVAATTEEKASDDLGIKGRIEKATNPSGKKKIKIFQPVSAVEGSSLPKCIGPGCERDALPDSVYCGNDCILKHAAAAMKTITTDGKDSKQKERGRPKAQKKTTNKTPNKRRSGTQRRSSNQGDEEESESGTEEDDDNDQDKHAEEHPPPPAMSSWSSDHNYIAVTPEKTSPISASVLNKTCMYLSEGFPHFIDLSLPMMNCQEQQIEIVAV</sequence>
<dbReference type="GO" id="GO:0097190">
    <property type="term" value="P:apoptotic signaling pathway"/>
    <property type="evidence" value="ECO:0007669"/>
    <property type="project" value="InterPro"/>
</dbReference>
<evidence type="ECO:0000256" key="7">
    <source>
        <dbReference type="SAM" id="MobiDB-lite"/>
    </source>
</evidence>
<dbReference type="CDD" id="cd15639">
    <property type="entry name" value="PHD_DIDO1_like"/>
    <property type="match status" value="1"/>
</dbReference>
<dbReference type="InterPro" id="IPR013083">
    <property type="entry name" value="Znf_RING/FYVE/PHD"/>
</dbReference>
<accession>A0A671MDC6</accession>
<keyword evidence="5" id="KW-0539">Nucleus</keyword>
<feature type="compositionally biased region" description="Low complexity" evidence="7">
    <location>
        <begin position="120"/>
        <end position="133"/>
    </location>
</feature>
<dbReference type="Pfam" id="PF00628">
    <property type="entry name" value="PHD"/>
    <property type="match status" value="1"/>
</dbReference>
<dbReference type="GO" id="GO:0048188">
    <property type="term" value="C:Set1C/COMPASS complex"/>
    <property type="evidence" value="ECO:0007669"/>
    <property type="project" value="InterPro"/>
</dbReference>
<feature type="compositionally biased region" description="Polar residues" evidence="7">
    <location>
        <begin position="288"/>
        <end position="299"/>
    </location>
</feature>
<dbReference type="GO" id="GO:0008270">
    <property type="term" value="F:zinc ion binding"/>
    <property type="evidence" value="ECO:0007669"/>
    <property type="project" value="UniProtKB-KW"/>
</dbReference>
<dbReference type="InterPro" id="IPR019787">
    <property type="entry name" value="Znf_PHD-finger"/>
</dbReference>
<feature type="compositionally biased region" description="Basic residues" evidence="7">
    <location>
        <begin position="417"/>
        <end position="435"/>
    </location>
</feature>
<feature type="region of interest" description="Disordered" evidence="7">
    <location>
        <begin position="288"/>
        <end position="320"/>
    </location>
</feature>
<comment type="subcellular location">
    <subcellularLocation>
        <location evidence="1">Nucleus</location>
    </subcellularLocation>
</comment>
<feature type="compositionally biased region" description="Basic residues" evidence="7">
    <location>
        <begin position="87"/>
        <end position="99"/>
    </location>
</feature>
<dbReference type="InterPro" id="IPR033082">
    <property type="entry name" value="DIDO1_PHD"/>
</dbReference>
<keyword evidence="2" id="KW-0479">Metal-binding</keyword>
<feature type="compositionally biased region" description="Basic and acidic residues" evidence="7">
    <location>
        <begin position="138"/>
        <end position="153"/>
    </location>
</feature>
<feature type="compositionally biased region" description="Acidic residues" evidence="7">
    <location>
        <begin position="443"/>
        <end position="459"/>
    </location>
</feature>
<proteinExistence type="predicted"/>
<dbReference type="PANTHER" id="PTHR46174">
    <property type="entry name" value="CXXC-TYPE ZINC FINGER PROTEIN 1"/>
    <property type="match status" value="1"/>
</dbReference>
<keyword evidence="3 6" id="KW-0863">Zinc-finger</keyword>
<evidence type="ECO:0000256" key="6">
    <source>
        <dbReference type="PROSITE-ProRule" id="PRU00146"/>
    </source>
</evidence>
<evidence type="ECO:0000256" key="3">
    <source>
        <dbReference type="ARBA" id="ARBA00022771"/>
    </source>
</evidence>
<dbReference type="InterPro" id="IPR037869">
    <property type="entry name" value="Spp1/CFP1"/>
</dbReference>
<organism evidence="9 10">
    <name type="scientific">Sinocyclocheilus anshuiensis</name>
    <dbReference type="NCBI Taxonomy" id="1608454"/>
    <lineage>
        <taxon>Eukaryota</taxon>
        <taxon>Metazoa</taxon>
        <taxon>Chordata</taxon>
        <taxon>Craniata</taxon>
        <taxon>Vertebrata</taxon>
        <taxon>Euteleostomi</taxon>
        <taxon>Actinopterygii</taxon>
        <taxon>Neopterygii</taxon>
        <taxon>Teleostei</taxon>
        <taxon>Ostariophysi</taxon>
        <taxon>Cypriniformes</taxon>
        <taxon>Cyprinidae</taxon>
        <taxon>Cyprininae</taxon>
        <taxon>Sinocyclocheilus</taxon>
    </lineage>
</organism>